<feature type="compositionally biased region" description="Polar residues" evidence="1">
    <location>
        <begin position="23"/>
        <end position="33"/>
    </location>
</feature>
<reference evidence="2 3" key="2">
    <citation type="submission" date="2020-07" db="EMBL/GenBank/DDBJ databases">
        <title>Genome assembly of wild tea tree DASZ reveals pedigree and selection history of tea varieties.</title>
        <authorList>
            <person name="Zhang W."/>
        </authorList>
    </citation>
    <scope>NUCLEOTIDE SEQUENCE [LARGE SCALE GENOMIC DNA]</scope>
    <source>
        <strain evidence="3">cv. G240</strain>
        <tissue evidence="2">Leaf</tissue>
    </source>
</reference>
<keyword evidence="3" id="KW-1185">Reference proteome</keyword>
<feature type="compositionally biased region" description="Polar residues" evidence="1">
    <location>
        <begin position="69"/>
        <end position="83"/>
    </location>
</feature>
<dbReference type="EMBL" id="JACBKZ010000003">
    <property type="protein sequence ID" value="KAF5954319.1"/>
    <property type="molecule type" value="Genomic_DNA"/>
</dbReference>
<organism evidence="2 3">
    <name type="scientific">Camellia sinensis</name>
    <name type="common">Tea plant</name>
    <name type="synonym">Thea sinensis</name>
    <dbReference type="NCBI Taxonomy" id="4442"/>
    <lineage>
        <taxon>Eukaryota</taxon>
        <taxon>Viridiplantae</taxon>
        <taxon>Streptophyta</taxon>
        <taxon>Embryophyta</taxon>
        <taxon>Tracheophyta</taxon>
        <taxon>Spermatophyta</taxon>
        <taxon>Magnoliopsida</taxon>
        <taxon>eudicotyledons</taxon>
        <taxon>Gunneridae</taxon>
        <taxon>Pentapetalae</taxon>
        <taxon>asterids</taxon>
        <taxon>Ericales</taxon>
        <taxon>Theaceae</taxon>
        <taxon>Camellia</taxon>
    </lineage>
</organism>
<sequence>MLEEGTGTLAVSPDLGGLVKGGSSDSVEASTLGIQPKRGEGNLNKENQTQMFENEFGKLLPALCRSRAESSGTSGKGSQAQKM</sequence>
<dbReference type="AlphaFoldDB" id="A0A7J7HNM5"/>
<proteinExistence type="predicted"/>
<evidence type="ECO:0000313" key="3">
    <source>
        <dbReference type="Proteomes" id="UP000593564"/>
    </source>
</evidence>
<gene>
    <name evidence="2" type="ORF">HYC85_007175</name>
</gene>
<dbReference type="Proteomes" id="UP000593564">
    <property type="component" value="Unassembled WGS sequence"/>
</dbReference>
<evidence type="ECO:0000313" key="2">
    <source>
        <dbReference type="EMBL" id="KAF5954319.1"/>
    </source>
</evidence>
<feature type="region of interest" description="Disordered" evidence="1">
    <location>
        <begin position="1"/>
        <end position="43"/>
    </location>
</feature>
<evidence type="ECO:0000256" key="1">
    <source>
        <dbReference type="SAM" id="MobiDB-lite"/>
    </source>
</evidence>
<protein>
    <submittedName>
        <fullName evidence="2">Uncharacterized protein</fullName>
    </submittedName>
</protein>
<feature type="region of interest" description="Disordered" evidence="1">
    <location>
        <begin position="64"/>
        <end position="83"/>
    </location>
</feature>
<reference evidence="3" key="1">
    <citation type="journal article" date="2020" name="Nat. Commun.">
        <title>Genome assembly of wild tea tree DASZ reveals pedigree and selection history of tea varieties.</title>
        <authorList>
            <person name="Zhang W."/>
            <person name="Zhang Y."/>
            <person name="Qiu H."/>
            <person name="Guo Y."/>
            <person name="Wan H."/>
            <person name="Zhang X."/>
            <person name="Scossa F."/>
            <person name="Alseekh S."/>
            <person name="Zhang Q."/>
            <person name="Wang P."/>
            <person name="Xu L."/>
            <person name="Schmidt M.H."/>
            <person name="Jia X."/>
            <person name="Li D."/>
            <person name="Zhu A."/>
            <person name="Guo F."/>
            <person name="Chen W."/>
            <person name="Ni D."/>
            <person name="Usadel B."/>
            <person name="Fernie A.R."/>
            <person name="Wen W."/>
        </authorList>
    </citation>
    <scope>NUCLEOTIDE SEQUENCE [LARGE SCALE GENOMIC DNA]</scope>
    <source>
        <strain evidence="3">cv. G240</strain>
    </source>
</reference>
<name>A0A7J7HNM5_CAMSI</name>
<comment type="caution">
    <text evidence="2">The sequence shown here is derived from an EMBL/GenBank/DDBJ whole genome shotgun (WGS) entry which is preliminary data.</text>
</comment>
<accession>A0A7J7HNM5</accession>